<gene>
    <name evidence="1" type="ORF">H9758_06140</name>
</gene>
<dbReference type="AlphaFoldDB" id="A0A9D2NN31"/>
<sequence>MKNELAGDLTLAEGKSQYDTYCKRILANKIILAWILKYAAEEFKDMPISQIKTCIGSDIRISEVSVLPGRTNLREPEKITGESEEDSVPGEGELCYDIRFSVYYARQKERIKLIINVEAQKEFRPGYSITTRGIFYGARMLSAQKGIEFTGRDYDNIRKVYSIWICMNAPDYIGNAISEYSICKKDRVPGIPDEKKAYDKLTVVMICLNPDSKKGNRLTKMLGVLLAPGIKAKAKIHQLENEFDIPMENDMGEELNQMCNLSDYVEEIGIKKGIEQGIEQGIERGREEGIEQGREQLLTQQVLKKLSRGKSVSEIAGELEADEDTIYRILEKIDQ</sequence>
<protein>
    <recommendedName>
        <fullName evidence="3">PD-(D/E)XK nuclease family transposase</fullName>
    </recommendedName>
</protein>
<organism evidence="1 2">
    <name type="scientific">Candidatus Mediterraneibacter faecipullorum</name>
    <dbReference type="NCBI Taxonomy" id="2838670"/>
    <lineage>
        <taxon>Bacteria</taxon>
        <taxon>Bacillati</taxon>
        <taxon>Bacillota</taxon>
        <taxon>Clostridia</taxon>
        <taxon>Lachnospirales</taxon>
        <taxon>Lachnospiraceae</taxon>
        <taxon>Mediterraneibacter</taxon>
    </lineage>
</organism>
<comment type="caution">
    <text evidence="1">The sequence shown here is derived from an EMBL/GenBank/DDBJ whole genome shotgun (WGS) entry which is preliminary data.</text>
</comment>
<evidence type="ECO:0000313" key="1">
    <source>
        <dbReference type="EMBL" id="HJC34160.1"/>
    </source>
</evidence>
<evidence type="ECO:0008006" key="3">
    <source>
        <dbReference type="Google" id="ProtNLM"/>
    </source>
</evidence>
<name>A0A9D2NN31_9FIRM</name>
<dbReference type="Proteomes" id="UP000823890">
    <property type="component" value="Unassembled WGS sequence"/>
</dbReference>
<accession>A0A9D2NN31</accession>
<evidence type="ECO:0000313" key="2">
    <source>
        <dbReference type="Proteomes" id="UP000823890"/>
    </source>
</evidence>
<reference evidence="1" key="2">
    <citation type="submission" date="2021-04" db="EMBL/GenBank/DDBJ databases">
        <authorList>
            <person name="Gilroy R."/>
        </authorList>
    </citation>
    <scope>NUCLEOTIDE SEQUENCE</scope>
    <source>
        <strain evidence="1">ChiW19-954</strain>
    </source>
</reference>
<proteinExistence type="predicted"/>
<reference evidence="1" key="1">
    <citation type="journal article" date="2021" name="PeerJ">
        <title>Extensive microbial diversity within the chicken gut microbiome revealed by metagenomics and culture.</title>
        <authorList>
            <person name="Gilroy R."/>
            <person name="Ravi A."/>
            <person name="Getino M."/>
            <person name="Pursley I."/>
            <person name="Horton D.L."/>
            <person name="Alikhan N.F."/>
            <person name="Baker D."/>
            <person name="Gharbi K."/>
            <person name="Hall N."/>
            <person name="Watson M."/>
            <person name="Adriaenssens E.M."/>
            <person name="Foster-Nyarko E."/>
            <person name="Jarju S."/>
            <person name="Secka A."/>
            <person name="Antonio M."/>
            <person name="Oren A."/>
            <person name="Chaudhuri R.R."/>
            <person name="La Ragione R."/>
            <person name="Hildebrand F."/>
            <person name="Pallen M.J."/>
        </authorList>
    </citation>
    <scope>NUCLEOTIDE SEQUENCE</scope>
    <source>
        <strain evidence="1">ChiW19-954</strain>
    </source>
</reference>
<dbReference type="EMBL" id="DWWO01000079">
    <property type="protein sequence ID" value="HJC34160.1"/>
    <property type="molecule type" value="Genomic_DNA"/>
</dbReference>
<dbReference type="Gene3D" id="1.10.10.60">
    <property type="entry name" value="Homeodomain-like"/>
    <property type="match status" value="1"/>
</dbReference>